<evidence type="ECO:0000313" key="4">
    <source>
        <dbReference type="Proteomes" id="UP001305779"/>
    </source>
</evidence>
<reference evidence="3 4" key="1">
    <citation type="journal article" date="2023" name="G3 (Bethesda)">
        <title>A chromosome-level genome assembly of Zasmidium syzygii isolated from banana leaves.</title>
        <authorList>
            <person name="van Westerhoven A.C."/>
            <person name="Mehrabi R."/>
            <person name="Talebi R."/>
            <person name="Steentjes M.B.F."/>
            <person name="Corcolon B."/>
            <person name="Chong P.A."/>
            <person name="Kema G.H.J."/>
            <person name="Seidl M.F."/>
        </authorList>
    </citation>
    <scope>NUCLEOTIDE SEQUENCE [LARGE SCALE GENOMIC DNA]</scope>
    <source>
        <strain evidence="3 4">P124</strain>
    </source>
</reference>
<organism evidence="3 4">
    <name type="scientific">Zasmidium cellare</name>
    <name type="common">Wine cellar mold</name>
    <name type="synonym">Racodium cellare</name>
    <dbReference type="NCBI Taxonomy" id="395010"/>
    <lineage>
        <taxon>Eukaryota</taxon>
        <taxon>Fungi</taxon>
        <taxon>Dikarya</taxon>
        <taxon>Ascomycota</taxon>
        <taxon>Pezizomycotina</taxon>
        <taxon>Dothideomycetes</taxon>
        <taxon>Dothideomycetidae</taxon>
        <taxon>Mycosphaerellales</taxon>
        <taxon>Mycosphaerellaceae</taxon>
        <taxon>Zasmidium</taxon>
    </lineage>
</organism>
<keyword evidence="1" id="KW-0812">Transmembrane</keyword>
<name>A0ABR0ESI3_ZASCE</name>
<dbReference type="Pfam" id="PF09990">
    <property type="entry name" value="DUF2231"/>
    <property type="match status" value="1"/>
</dbReference>
<feature type="transmembrane region" description="Helical" evidence="1">
    <location>
        <begin position="99"/>
        <end position="118"/>
    </location>
</feature>
<evidence type="ECO:0000256" key="1">
    <source>
        <dbReference type="SAM" id="Phobius"/>
    </source>
</evidence>
<gene>
    <name evidence="3" type="ORF">PRZ48_005393</name>
</gene>
<comment type="caution">
    <text evidence="3">The sequence shown here is derived from an EMBL/GenBank/DDBJ whole genome shotgun (WGS) entry which is preliminary data.</text>
</comment>
<proteinExistence type="predicted"/>
<keyword evidence="4" id="KW-1185">Reference proteome</keyword>
<feature type="transmembrane region" description="Helical" evidence="1">
    <location>
        <begin position="12"/>
        <end position="30"/>
    </location>
</feature>
<feature type="domain" description="DUF2231" evidence="2">
    <location>
        <begin position="2"/>
        <end position="173"/>
    </location>
</feature>
<feature type="transmembrane region" description="Helical" evidence="1">
    <location>
        <begin position="50"/>
        <end position="78"/>
    </location>
</feature>
<sequence length="183" mass="19379">MGKPVHPATVHFPIAFLFLGFAMDILNHVRTSLPSTLSNNLLSAAEMSKASYYLISIGLISAIPAVVTGGREAIVMIAKQGMWDSDGKTTTMKPKVKATIAHALMNDVVLAVTTYAWYSRRTAANASLAGKVGAASAYTPATWMVISEVVATVLMMMAANVGGVLTYNFGVGFSRMDSGKKSQ</sequence>
<dbReference type="EMBL" id="JAXOVC010000003">
    <property type="protein sequence ID" value="KAK4504477.1"/>
    <property type="molecule type" value="Genomic_DNA"/>
</dbReference>
<dbReference type="InterPro" id="IPR019251">
    <property type="entry name" value="DUF2231_TM"/>
</dbReference>
<dbReference type="Proteomes" id="UP001305779">
    <property type="component" value="Unassembled WGS sequence"/>
</dbReference>
<evidence type="ECO:0000259" key="2">
    <source>
        <dbReference type="Pfam" id="PF09990"/>
    </source>
</evidence>
<keyword evidence="1" id="KW-1133">Transmembrane helix</keyword>
<evidence type="ECO:0000313" key="3">
    <source>
        <dbReference type="EMBL" id="KAK4504477.1"/>
    </source>
</evidence>
<feature type="transmembrane region" description="Helical" evidence="1">
    <location>
        <begin position="149"/>
        <end position="173"/>
    </location>
</feature>
<keyword evidence="1" id="KW-0472">Membrane</keyword>
<protein>
    <recommendedName>
        <fullName evidence="2">DUF2231 domain-containing protein</fullName>
    </recommendedName>
</protein>
<accession>A0ABR0ESI3</accession>